<dbReference type="PROSITE" id="PS51819">
    <property type="entry name" value="VOC"/>
    <property type="match status" value="1"/>
</dbReference>
<dbReference type="EMBL" id="CP104874">
    <property type="protein sequence ID" value="WWF04183.1"/>
    <property type="molecule type" value="Genomic_DNA"/>
</dbReference>
<dbReference type="Proteomes" id="UP001381003">
    <property type="component" value="Chromosome"/>
</dbReference>
<dbReference type="InterPro" id="IPR037523">
    <property type="entry name" value="VOC_core"/>
</dbReference>
<dbReference type="PROSITE" id="PS51186">
    <property type="entry name" value="GNAT"/>
    <property type="match status" value="1"/>
</dbReference>
<keyword evidence="3" id="KW-0808">Transferase</keyword>
<dbReference type="InterPro" id="IPR029068">
    <property type="entry name" value="Glyas_Bleomycin-R_OHBP_Dase"/>
</dbReference>
<organism evidence="3 4">
    <name type="scientific">Janibacter terrae</name>
    <dbReference type="NCBI Taxonomy" id="103817"/>
    <lineage>
        <taxon>Bacteria</taxon>
        <taxon>Bacillati</taxon>
        <taxon>Actinomycetota</taxon>
        <taxon>Actinomycetes</taxon>
        <taxon>Micrococcales</taxon>
        <taxon>Intrasporangiaceae</taxon>
        <taxon>Janibacter</taxon>
    </lineage>
</organism>
<dbReference type="Gene3D" id="3.40.630.30">
    <property type="match status" value="1"/>
</dbReference>
<proteinExistence type="predicted"/>
<dbReference type="RefSeq" id="WP_338537658.1">
    <property type="nucleotide sequence ID" value="NZ_CP104874.1"/>
</dbReference>
<protein>
    <submittedName>
        <fullName evidence="3">GNAT family N-acetyltransferase</fullName>
        <ecNumber evidence="3">2.3.1.-</ecNumber>
    </submittedName>
</protein>
<dbReference type="PANTHER" id="PTHR43441:SF2">
    <property type="entry name" value="FAMILY ACETYLTRANSFERASE, PUTATIVE (AFU_ORTHOLOGUE AFUA_7G00850)-RELATED"/>
    <property type="match status" value="1"/>
</dbReference>
<dbReference type="Pfam" id="PF00903">
    <property type="entry name" value="Glyoxalase"/>
    <property type="match status" value="1"/>
</dbReference>
<dbReference type="Gene3D" id="3.10.180.10">
    <property type="entry name" value="2,3-Dihydroxybiphenyl 1,2-Dioxygenase, domain 1"/>
    <property type="match status" value="1"/>
</dbReference>
<dbReference type="Pfam" id="PF13302">
    <property type="entry name" value="Acetyltransf_3"/>
    <property type="match status" value="1"/>
</dbReference>
<feature type="domain" description="N-acetyltransferase" evidence="1">
    <location>
        <begin position="185"/>
        <end position="340"/>
    </location>
</feature>
<dbReference type="SUPFAM" id="SSF54593">
    <property type="entry name" value="Glyoxalase/Bleomycin resistance protein/Dihydroxybiphenyl dioxygenase"/>
    <property type="match status" value="1"/>
</dbReference>
<dbReference type="SUPFAM" id="SSF55729">
    <property type="entry name" value="Acyl-CoA N-acyltransferases (Nat)"/>
    <property type="match status" value="1"/>
</dbReference>
<dbReference type="PANTHER" id="PTHR43441">
    <property type="entry name" value="RIBOSOMAL-PROTEIN-SERINE ACETYLTRANSFERASE"/>
    <property type="match status" value="1"/>
</dbReference>
<dbReference type="InterPro" id="IPR004360">
    <property type="entry name" value="Glyas_Fos-R_dOase_dom"/>
</dbReference>
<reference evidence="3 4" key="1">
    <citation type="submission" date="2022-09" db="EMBL/GenBank/DDBJ databases">
        <title>Complete genome sequence of Janibacter terrae strain COS04-44, PCL-degrading bacteria isolated from oil spilled coast.</title>
        <authorList>
            <person name="Park H."/>
            <person name="Kim J.Y."/>
            <person name="An S.H."/>
            <person name="Lee C.M."/>
            <person name="Weon H.-Y."/>
        </authorList>
    </citation>
    <scope>NUCLEOTIDE SEQUENCE [LARGE SCALE GENOMIC DNA]</scope>
    <source>
        <strain evidence="3 4">COS04-44</strain>
    </source>
</reference>
<evidence type="ECO:0000313" key="4">
    <source>
        <dbReference type="Proteomes" id="UP001381003"/>
    </source>
</evidence>
<name>A0ABZ2FA58_9MICO</name>
<dbReference type="GO" id="GO:0016746">
    <property type="term" value="F:acyltransferase activity"/>
    <property type="evidence" value="ECO:0007669"/>
    <property type="project" value="UniProtKB-KW"/>
</dbReference>
<keyword evidence="3" id="KW-0012">Acyltransferase</keyword>
<dbReference type="InterPro" id="IPR000182">
    <property type="entry name" value="GNAT_dom"/>
</dbReference>
<gene>
    <name evidence="3" type="ORF">N5P18_10810</name>
</gene>
<keyword evidence="4" id="KW-1185">Reference proteome</keyword>
<accession>A0ABZ2FA58</accession>
<feature type="domain" description="VOC" evidence="2">
    <location>
        <begin position="4"/>
        <end position="128"/>
    </location>
</feature>
<dbReference type="InterPro" id="IPR016181">
    <property type="entry name" value="Acyl_CoA_acyltransferase"/>
</dbReference>
<dbReference type="EC" id="2.3.1.-" evidence="3"/>
<sequence length="374" mass="40710">MDQRISFVTLAVADLDATRRFYLDGLGWRAVLDVPGEVLMIRVGEHLVLSLWDEDEFEGEVGPIRGGPGIAPVPLAHNVAGESEVDAILELARAAGSPEVQPAQRRDWGGYTGYFADPDGFRWEVAVNPGPIGQVVLPPASRDEVRATPFGQPVGPPVDGWAGAPWPQVTTITGSHCTLEALAPEHAHTLRQQVAGEDHDDLWTYLKEERPGDAVAFDAYIARRCGPGTVDVVVRDGEGVACGLASLMRIDEANGVVEIGNVLFGPRLQRTTAATEAFSLLARHVFDLGYRRLEWKCDSLNAPSRRAAQRLGFTCEGTFRRHAVTKGRSRDTTWFAMVVEDWPAIRAAHDAWLDPANFDDGAQRSPLRPPVAGV</sequence>
<evidence type="ECO:0000259" key="2">
    <source>
        <dbReference type="PROSITE" id="PS51819"/>
    </source>
</evidence>
<evidence type="ECO:0000259" key="1">
    <source>
        <dbReference type="PROSITE" id="PS51186"/>
    </source>
</evidence>
<dbReference type="InterPro" id="IPR051908">
    <property type="entry name" value="Ribosomal_N-acetyltransferase"/>
</dbReference>
<evidence type="ECO:0000313" key="3">
    <source>
        <dbReference type="EMBL" id="WWF04183.1"/>
    </source>
</evidence>